<feature type="domain" description="Sulfatase N-terminal" evidence="2">
    <location>
        <begin position="249"/>
        <end position="530"/>
    </location>
</feature>
<dbReference type="Proteomes" id="UP000295244">
    <property type="component" value="Unassembled WGS sequence"/>
</dbReference>
<feature type="transmembrane region" description="Helical" evidence="1">
    <location>
        <begin position="86"/>
        <end position="106"/>
    </location>
</feature>
<evidence type="ECO:0000256" key="1">
    <source>
        <dbReference type="SAM" id="Phobius"/>
    </source>
</evidence>
<dbReference type="PANTHER" id="PTHR43751:SF3">
    <property type="entry name" value="SULFATASE N-TERMINAL DOMAIN-CONTAINING PROTEIN"/>
    <property type="match status" value="1"/>
</dbReference>
<protein>
    <submittedName>
        <fullName evidence="3">LTA synthase family protein</fullName>
    </submittedName>
</protein>
<keyword evidence="1" id="KW-0472">Membrane</keyword>
<feature type="transmembrane region" description="Helical" evidence="1">
    <location>
        <begin position="143"/>
        <end position="162"/>
    </location>
</feature>
<keyword evidence="1" id="KW-1133">Transmembrane helix</keyword>
<keyword evidence="1" id="KW-0812">Transmembrane</keyword>
<comment type="caution">
    <text evidence="3">The sequence shown here is derived from an EMBL/GenBank/DDBJ whole genome shotgun (WGS) entry which is preliminary data.</text>
</comment>
<feature type="transmembrane region" description="Helical" evidence="1">
    <location>
        <begin position="62"/>
        <end position="79"/>
    </location>
</feature>
<keyword evidence="4" id="KW-1185">Reference proteome</keyword>
<dbReference type="InterPro" id="IPR017850">
    <property type="entry name" value="Alkaline_phosphatase_core_sf"/>
</dbReference>
<organism evidence="3 4">
    <name type="scientific">Rubrobacter taiwanensis</name>
    <dbReference type="NCBI Taxonomy" id="185139"/>
    <lineage>
        <taxon>Bacteria</taxon>
        <taxon>Bacillati</taxon>
        <taxon>Actinomycetota</taxon>
        <taxon>Rubrobacteria</taxon>
        <taxon>Rubrobacterales</taxon>
        <taxon>Rubrobacteraceae</taxon>
        <taxon>Rubrobacter</taxon>
    </lineage>
</organism>
<dbReference type="Gene3D" id="3.40.720.10">
    <property type="entry name" value="Alkaline Phosphatase, subunit A"/>
    <property type="match status" value="1"/>
</dbReference>
<dbReference type="EMBL" id="SKBU01000003">
    <property type="protein sequence ID" value="TCJ20562.1"/>
    <property type="molecule type" value="Genomic_DNA"/>
</dbReference>
<reference evidence="3 4" key="1">
    <citation type="submission" date="2019-03" db="EMBL/GenBank/DDBJ databases">
        <title>Whole genome sequence of a novel Rubrobacter taiwanensis strain, isolated from Yellowstone National Park.</title>
        <authorList>
            <person name="Freed S."/>
            <person name="Ramaley R.F."/>
            <person name="Kyndt J.A."/>
        </authorList>
    </citation>
    <scope>NUCLEOTIDE SEQUENCE [LARGE SCALE GENOMIC DNA]</scope>
    <source>
        <strain evidence="3 4">Yellowstone</strain>
    </source>
</reference>
<name>A0A4V2NXB1_9ACTN</name>
<sequence length="622" mass="69357">MRVFAGLRGGVSPALAERDRIYLAGLLFPLGVYGLVLRLSNVLFRRGAPGLGGVLMLLRSELFFSLAHAAFWAGAFAAVRGRFLRWVVGGLFHVVTGLVVVLKTVAHRYFRETGTALDCHVIALWLPRLGQLRSMLTRGVPPLAWALLAAACLYTVAGPRLLARRFGRVRDRGGGDLRRARAFWDVAFGCGVLALWPGHLPAGWGRSSARDPVLHVALTALERLAPRREPEAVRRRPAGVRLRGGSRRRNLVLVHLESTRASSVTPYSPGLRSTPFLAELAESSLLVERAYSAVPHTSKAAVSANCGIFPPPLQEPVEAAPGGLEVRGIAALLGEEGYRTAFFQSSTREFEDFENLAGNLGYEDYYSIEDMETGGFERANYFGYEDEVMLAPAEGWIGEGAGEPFVITYLTGVAHHDYRPPARYGIVRFSEDELLNRYLNCVRYQDFFVRRLVEQYRRLGLYEETIFVIYGDHGEGFGEHGRYGHEDVPYEEGIRVPLIFHAPGLLGGGRIEGPASLADILPTVAELLGYEPEGGEGRSLLRPVPPDRPLMFSCFNRDRCLASLRGDEKYIYHYGDRPDELFDLSLDPAERRNLARKLPRRVRQRRGELLSWYYGRDGERWA</sequence>
<evidence type="ECO:0000313" key="3">
    <source>
        <dbReference type="EMBL" id="TCJ20562.1"/>
    </source>
</evidence>
<feature type="transmembrane region" description="Helical" evidence="1">
    <location>
        <begin position="21"/>
        <end position="42"/>
    </location>
</feature>
<dbReference type="SUPFAM" id="SSF53649">
    <property type="entry name" value="Alkaline phosphatase-like"/>
    <property type="match status" value="1"/>
</dbReference>
<feature type="transmembrane region" description="Helical" evidence="1">
    <location>
        <begin position="182"/>
        <end position="200"/>
    </location>
</feature>
<evidence type="ECO:0000259" key="2">
    <source>
        <dbReference type="Pfam" id="PF00884"/>
    </source>
</evidence>
<dbReference type="InterPro" id="IPR000917">
    <property type="entry name" value="Sulfatase_N"/>
</dbReference>
<dbReference type="Pfam" id="PF00884">
    <property type="entry name" value="Sulfatase"/>
    <property type="match status" value="1"/>
</dbReference>
<dbReference type="PANTHER" id="PTHR43751">
    <property type="entry name" value="SULFATASE"/>
    <property type="match status" value="1"/>
</dbReference>
<evidence type="ECO:0000313" key="4">
    <source>
        <dbReference type="Proteomes" id="UP000295244"/>
    </source>
</evidence>
<proteinExistence type="predicted"/>
<dbReference type="InterPro" id="IPR052701">
    <property type="entry name" value="GAG_Ulvan_Degrading_Sulfatases"/>
</dbReference>
<dbReference type="CDD" id="cd16015">
    <property type="entry name" value="LTA_synthase"/>
    <property type="match status" value="1"/>
</dbReference>
<dbReference type="OrthoDB" id="9777306at2"/>
<gene>
    <name evidence="3" type="ORF">E0L93_01145</name>
</gene>
<accession>A0A4V2NXB1</accession>
<dbReference type="AlphaFoldDB" id="A0A4V2NXB1"/>